<keyword evidence="4 10" id="KW-0963">Cytoplasm</keyword>
<evidence type="ECO:0000256" key="8">
    <source>
        <dbReference type="ARBA" id="ARBA00072274"/>
    </source>
</evidence>
<organism evidence="14 15">
    <name type="scientific">Luoshenia tenuis</name>
    <dbReference type="NCBI Taxonomy" id="2763654"/>
    <lineage>
        <taxon>Bacteria</taxon>
        <taxon>Bacillati</taxon>
        <taxon>Bacillota</taxon>
        <taxon>Clostridia</taxon>
        <taxon>Christensenellales</taxon>
        <taxon>Christensenellaceae</taxon>
        <taxon>Luoshenia</taxon>
    </lineage>
</organism>
<dbReference type="FunFam" id="2.30.22.10:FF:000001">
    <property type="entry name" value="Protein GrpE"/>
    <property type="match status" value="1"/>
</dbReference>
<dbReference type="Gene3D" id="2.30.22.10">
    <property type="entry name" value="Head domain of nucleotide exchange factor GrpE"/>
    <property type="match status" value="1"/>
</dbReference>
<comment type="subunit">
    <text evidence="3 10">Homodimer.</text>
</comment>
<dbReference type="GO" id="GO:0042803">
    <property type="term" value="F:protein homodimerization activity"/>
    <property type="evidence" value="ECO:0007669"/>
    <property type="project" value="InterPro"/>
</dbReference>
<sequence>MEEKNENLNQETEPNAADCGQQAEAACEEPKAQDKKKDKKKHKDAELEKIKALLEKEQQQSADYLNTAQRLQAEFDNFRRRNQTLRADAYQDGKLDTLKELLPVLDNFERAMAAKADADAFFEGVEKIYKQLLETMTKMGVEEIPALGETFDPEKHHAVMQAEATQDYPAGTVCEVFQKGYRAGEKVLRYSMVKVAQ</sequence>
<evidence type="ECO:0000256" key="2">
    <source>
        <dbReference type="ARBA" id="ARBA00009054"/>
    </source>
</evidence>
<dbReference type="RefSeq" id="WP_249284980.1">
    <property type="nucleotide sequence ID" value="NZ_JACRSO010000002.1"/>
</dbReference>
<comment type="caution">
    <text evidence="14">The sequence shown here is derived from an EMBL/GenBank/DDBJ whole genome shotgun (WGS) entry which is preliminary data.</text>
</comment>
<dbReference type="PRINTS" id="PR00773">
    <property type="entry name" value="GRPEPROTEIN"/>
</dbReference>
<evidence type="ECO:0000313" key="15">
    <source>
        <dbReference type="Proteomes" id="UP000654279"/>
    </source>
</evidence>
<evidence type="ECO:0000256" key="6">
    <source>
        <dbReference type="ARBA" id="ARBA00023186"/>
    </source>
</evidence>
<reference evidence="14" key="1">
    <citation type="submission" date="2020-08" db="EMBL/GenBank/DDBJ databases">
        <title>Genome public.</title>
        <authorList>
            <person name="Liu C."/>
            <person name="Sun Q."/>
        </authorList>
    </citation>
    <scope>NUCLEOTIDE SEQUENCE</scope>
    <source>
        <strain evidence="14">NSJ-44</strain>
    </source>
</reference>
<dbReference type="Pfam" id="PF01025">
    <property type="entry name" value="GrpE"/>
    <property type="match status" value="1"/>
</dbReference>
<proteinExistence type="inferred from homology"/>
<keyword evidence="5 10" id="KW-0346">Stress response</keyword>
<evidence type="ECO:0000313" key="14">
    <source>
        <dbReference type="EMBL" id="MBC8529091.1"/>
    </source>
</evidence>
<evidence type="ECO:0000256" key="3">
    <source>
        <dbReference type="ARBA" id="ARBA00011738"/>
    </source>
</evidence>
<evidence type="ECO:0000256" key="1">
    <source>
        <dbReference type="ARBA" id="ARBA00004496"/>
    </source>
</evidence>
<dbReference type="Gene3D" id="3.90.20.20">
    <property type="match status" value="1"/>
</dbReference>
<dbReference type="InterPro" id="IPR009012">
    <property type="entry name" value="GrpE_head"/>
</dbReference>
<dbReference type="HAMAP" id="MF_01151">
    <property type="entry name" value="GrpE"/>
    <property type="match status" value="1"/>
</dbReference>
<dbReference type="PROSITE" id="PS01071">
    <property type="entry name" value="GRPE"/>
    <property type="match status" value="1"/>
</dbReference>
<comment type="function">
    <text evidence="7 10 11">Participates actively in the response to hyperosmotic and heat shock by preventing the aggregation of stress-denatured proteins, in association with DnaK and GrpE. It is the nucleotide exchange factor for DnaK and may function as a thermosensor. Unfolded proteins bind initially to DnaJ; upon interaction with the DnaJ-bound protein, DnaK hydrolyzes its bound ATP, resulting in the formation of a stable complex. GrpE releases ADP from DnaK; ATP binding to DnaK triggers the release of the substrate protein, thus completing the reaction cycle. Several rounds of ATP-dependent interactions between DnaJ, DnaK and GrpE are required for fully efficient folding.</text>
</comment>
<dbReference type="GO" id="GO:0005737">
    <property type="term" value="C:cytoplasm"/>
    <property type="evidence" value="ECO:0007669"/>
    <property type="project" value="UniProtKB-SubCell"/>
</dbReference>
<evidence type="ECO:0000256" key="4">
    <source>
        <dbReference type="ARBA" id="ARBA00022490"/>
    </source>
</evidence>
<dbReference type="GO" id="GO:0051087">
    <property type="term" value="F:protein-folding chaperone binding"/>
    <property type="evidence" value="ECO:0007669"/>
    <property type="project" value="InterPro"/>
</dbReference>
<name>A0A926D0Q2_9FIRM</name>
<comment type="subcellular location">
    <subcellularLocation>
        <location evidence="1 10">Cytoplasm</location>
    </subcellularLocation>
</comment>
<dbReference type="CDD" id="cd00446">
    <property type="entry name" value="GrpE"/>
    <property type="match status" value="1"/>
</dbReference>
<dbReference type="GO" id="GO:0000774">
    <property type="term" value="F:adenyl-nucleotide exchange factor activity"/>
    <property type="evidence" value="ECO:0007669"/>
    <property type="project" value="InterPro"/>
</dbReference>
<dbReference type="EMBL" id="JACRSO010000002">
    <property type="protein sequence ID" value="MBC8529091.1"/>
    <property type="molecule type" value="Genomic_DNA"/>
</dbReference>
<evidence type="ECO:0000256" key="13">
    <source>
        <dbReference type="SAM" id="MobiDB-lite"/>
    </source>
</evidence>
<accession>A0A926D0Q2</accession>
<dbReference type="InterPro" id="IPR013805">
    <property type="entry name" value="GrpE_CC"/>
</dbReference>
<keyword evidence="15" id="KW-1185">Reference proteome</keyword>
<protein>
    <recommendedName>
        <fullName evidence="8 10">Protein GrpE</fullName>
    </recommendedName>
    <alternativeName>
        <fullName evidence="9 10">HSP-70 cofactor</fullName>
    </alternativeName>
</protein>
<evidence type="ECO:0000256" key="7">
    <source>
        <dbReference type="ARBA" id="ARBA00053401"/>
    </source>
</evidence>
<dbReference type="PANTHER" id="PTHR21237">
    <property type="entry name" value="GRPE PROTEIN"/>
    <property type="match status" value="1"/>
</dbReference>
<evidence type="ECO:0000256" key="11">
    <source>
        <dbReference type="RuleBase" id="RU000639"/>
    </source>
</evidence>
<feature type="region of interest" description="Disordered" evidence="13">
    <location>
        <begin position="1"/>
        <end position="45"/>
    </location>
</feature>
<dbReference type="InterPro" id="IPR000740">
    <property type="entry name" value="GrpE"/>
</dbReference>
<dbReference type="SUPFAM" id="SSF51064">
    <property type="entry name" value="Head domain of nucleotide exchange factor GrpE"/>
    <property type="match status" value="1"/>
</dbReference>
<dbReference type="SUPFAM" id="SSF58014">
    <property type="entry name" value="Coiled-coil domain of nucleotide exchange factor GrpE"/>
    <property type="match status" value="1"/>
</dbReference>
<dbReference type="Proteomes" id="UP000654279">
    <property type="component" value="Unassembled WGS sequence"/>
</dbReference>
<dbReference type="AlphaFoldDB" id="A0A926D0Q2"/>
<dbReference type="GO" id="GO:0006457">
    <property type="term" value="P:protein folding"/>
    <property type="evidence" value="ECO:0007669"/>
    <property type="project" value="InterPro"/>
</dbReference>
<gene>
    <name evidence="10 14" type="primary">grpE</name>
    <name evidence="14" type="ORF">H8699_06590</name>
</gene>
<comment type="similarity">
    <text evidence="2 10 12">Belongs to the GrpE family.</text>
</comment>
<dbReference type="NCBIfam" id="NF010738">
    <property type="entry name" value="PRK14140.1"/>
    <property type="match status" value="1"/>
</dbReference>
<evidence type="ECO:0000256" key="12">
    <source>
        <dbReference type="RuleBase" id="RU004478"/>
    </source>
</evidence>
<evidence type="ECO:0000256" key="9">
    <source>
        <dbReference type="ARBA" id="ARBA00076414"/>
    </source>
</evidence>
<dbReference type="GO" id="GO:0051082">
    <property type="term" value="F:unfolded protein binding"/>
    <property type="evidence" value="ECO:0007669"/>
    <property type="project" value="TreeGrafter"/>
</dbReference>
<keyword evidence="6 10" id="KW-0143">Chaperone</keyword>
<evidence type="ECO:0000256" key="10">
    <source>
        <dbReference type="HAMAP-Rule" id="MF_01151"/>
    </source>
</evidence>
<dbReference type="PANTHER" id="PTHR21237:SF23">
    <property type="entry name" value="GRPE PROTEIN HOMOLOG, MITOCHONDRIAL"/>
    <property type="match status" value="1"/>
</dbReference>
<evidence type="ECO:0000256" key="5">
    <source>
        <dbReference type="ARBA" id="ARBA00023016"/>
    </source>
</evidence>